<evidence type="ECO:0000256" key="17">
    <source>
        <dbReference type="SAM" id="Phobius"/>
    </source>
</evidence>
<dbReference type="GO" id="GO:0004715">
    <property type="term" value="F:non-membrane spanning protein tyrosine kinase activity"/>
    <property type="evidence" value="ECO:0007669"/>
    <property type="project" value="UniProtKB-EC"/>
</dbReference>
<dbReference type="Proteomes" id="UP000482084">
    <property type="component" value="Unassembled WGS sequence"/>
</dbReference>
<feature type="transmembrane region" description="Helical" evidence="17">
    <location>
        <begin position="188"/>
        <end position="209"/>
    </location>
</feature>
<dbReference type="GO" id="GO:0005886">
    <property type="term" value="C:plasma membrane"/>
    <property type="evidence" value="ECO:0007669"/>
    <property type="project" value="UniProtKB-SubCell"/>
</dbReference>
<evidence type="ECO:0000259" key="19">
    <source>
        <dbReference type="Pfam" id="PF13614"/>
    </source>
</evidence>
<organism evidence="20 21">
    <name type="scientific">Bifidobacterium ramosum</name>
    <dbReference type="NCBI Taxonomy" id="1798158"/>
    <lineage>
        <taxon>Bacteria</taxon>
        <taxon>Bacillati</taxon>
        <taxon>Actinomycetota</taxon>
        <taxon>Actinomycetes</taxon>
        <taxon>Bifidobacteriales</taxon>
        <taxon>Bifidobacteriaceae</taxon>
        <taxon>Bifidobacterium</taxon>
    </lineage>
</organism>
<evidence type="ECO:0000256" key="12">
    <source>
        <dbReference type="ARBA" id="ARBA00022840"/>
    </source>
</evidence>
<dbReference type="InterPro" id="IPR025669">
    <property type="entry name" value="AAA_dom"/>
</dbReference>
<sequence>MAGSDIAENDVITIDVVGAVKKHVVTAIITAIVVIAGVCGYTFTRTPQYTATAQLMATYRGTTQDTNANSYNAGSSYIQSQIQTYPQLVKTESVLQPVIDNLGLNTTVSDLAKQVTASNPTDTMLVEVSVEDTDPKTSSNIANSVAESLRKQVTSTLYSDDGDKIVSPVNLSVVQQAYVPASPSSPNVAMNLAIGVVGGIVLGVVAAVVRDLLDRRVRQSSDVQAIVDAQVLGTFTRSDVFADVPVIISRPASREAEDVRRLRTNLTFSDTGDDRMPNVIVVTSSSPSEGKTTVATNLATAFAESGSKVLLIDTDVRNPSVAKKLKIEGTVGLTHLVTGQVTSQEAVQRYWKPNFHVLPAGRQTMNPSILLNSRAMKSLIRKVAETYDYVIIDTAPMQVSNDAAVFAKEGPELLLVTGLGVAEKRRLRETDEELETLGIEPVGVVLSFAEQEKQKDNYYYYYGVDGEKKSKHKKDGAAK</sequence>
<feature type="domain" description="Polysaccharide chain length determinant N-terminal" evidence="18">
    <location>
        <begin position="15"/>
        <end position="102"/>
    </location>
</feature>
<dbReference type="AlphaFoldDB" id="A0A6L4WZY8"/>
<keyword evidence="15 20" id="KW-0829">Tyrosine-protein kinase</keyword>
<dbReference type="InterPro" id="IPR027417">
    <property type="entry name" value="P-loop_NTPase"/>
</dbReference>
<keyword evidence="6" id="KW-1003">Cell membrane</keyword>
<comment type="similarity">
    <text evidence="3">Belongs to the CpsD/CapB family.</text>
</comment>
<keyword evidence="21" id="KW-1185">Reference proteome</keyword>
<evidence type="ECO:0000256" key="13">
    <source>
        <dbReference type="ARBA" id="ARBA00022989"/>
    </source>
</evidence>
<evidence type="ECO:0000256" key="1">
    <source>
        <dbReference type="ARBA" id="ARBA00004429"/>
    </source>
</evidence>
<comment type="subcellular location">
    <subcellularLocation>
        <location evidence="1">Cell inner membrane</location>
        <topology evidence="1">Multi-pass membrane protein</topology>
    </subcellularLocation>
</comment>
<proteinExistence type="inferred from homology"/>
<evidence type="ECO:0000256" key="3">
    <source>
        <dbReference type="ARBA" id="ARBA00007316"/>
    </source>
</evidence>
<evidence type="ECO:0000256" key="10">
    <source>
        <dbReference type="ARBA" id="ARBA00022741"/>
    </source>
</evidence>
<evidence type="ECO:0000256" key="15">
    <source>
        <dbReference type="ARBA" id="ARBA00023137"/>
    </source>
</evidence>
<dbReference type="Pfam" id="PF13614">
    <property type="entry name" value="AAA_31"/>
    <property type="match status" value="1"/>
</dbReference>
<keyword evidence="14 17" id="KW-0472">Membrane</keyword>
<keyword evidence="12" id="KW-0067">ATP-binding</keyword>
<dbReference type="NCBIfam" id="TIGR01007">
    <property type="entry name" value="eps_fam"/>
    <property type="match status" value="1"/>
</dbReference>
<comment type="caution">
    <text evidence="20">The sequence shown here is derived from an EMBL/GenBank/DDBJ whole genome shotgun (WGS) entry which is preliminary data.</text>
</comment>
<evidence type="ECO:0000256" key="4">
    <source>
        <dbReference type="ARBA" id="ARBA00008883"/>
    </source>
</evidence>
<dbReference type="CDD" id="cd05387">
    <property type="entry name" value="BY-kinase"/>
    <property type="match status" value="1"/>
</dbReference>
<evidence type="ECO:0000313" key="21">
    <source>
        <dbReference type="Proteomes" id="UP000482084"/>
    </source>
</evidence>
<dbReference type="EMBL" id="WBSM01000005">
    <property type="protein sequence ID" value="KAB8288026.1"/>
    <property type="molecule type" value="Genomic_DNA"/>
</dbReference>
<evidence type="ECO:0000259" key="18">
    <source>
        <dbReference type="Pfam" id="PF02706"/>
    </source>
</evidence>
<keyword evidence="10" id="KW-0547">Nucleotide-binding</keyword>
<dbReference type="Gene3D" id="3.40.50.300">
    <property type="entry name" value="P-loop containing nucleotide triphosphate hydrolases"/>
    <property type="match status" value="1"/>
</dbReference>
<keyword evidence="7" id="KW-0997">Cell inner membrane</keyword>
<comment type="similarity">
    <text evidence="4">Belongs to the etk/wzc family.</text>
</comment>
<dbReference type="InterPro" id="IPR050445">
    <property type="entry name" value="Bact_polysacc_biosynth/exp"/>
</dbReference>
<reference evidence="20 21" key="1">
    <citation type="submission" date="2019-10" db="EMBL/GenBank/DDBJ databases">
        <title>Characterization of the phylogenetic diversity of two novel species belonging to the genus Bifidobacterium: Bifidobacterium cebidarum sp. nov. and Bifidobacterium leontopitheci sp. nov.</title>
        <authorList>
            <person name="Lugli G.A."/>
            <person name="Duranti S."/>
            <person name="Milani C."/>
            <person name="Turroni F."/>
            <person name="Ventura M."/>
        </authorList>
    </citation>
    <scope>NUCLEOTIDE SEQUENCE [LARGE SCALE GENOMIC DNA]</scope>
    <source>
        <strain evidence="20 21">DSM 100688</strain>
    </source>
</reference>
<evidence type="ECO:0000256" key="5">
    <source>
        <dbReference type="ARBA" id="ARBA00011903"/>
    </source>
</evidence>
<evidence type="ECO:0000313" key="20">
    <source>
        <dbReference type="EMBL" id="KAB8288026.1"/>
    </source>
</evidence>
<keyword evidence="11 20" id="KW-0418">Kinase</keyword>
<gene>
    <name evidence="20" type="ORF">DSM100688_1136</name>
</gene>
<comment type="catalytic activity">
    <reaction evidence="16">
        <text>L-tyrosyl-[protein] + ATP = O-phospho-L-tyrosyl-[protein] + ADP + H(+)</text>
        <dbReference type="Rhea" id="RHEA:10596"/>
        <dbReference type="Rhea" id="RHEA-COMP:10136"/>
        <dbReference type="Rhea" id="RHEA-COMP:20101"/>
        <dbReference type="ChEBI" id="CHEBI:15378"/>
        <dbReference type="ChEBI" id="CHEBI:30616"/>
        <dbReference type="ChEBI" id="CHEBI:46858"/>
        <dbReference type="ChEBI" id="CHEBI:61978"/>
        <dbReference type="ChEBI" id="CHEBI:456216"/>
        <dbReference type="EC" id="2.7.10.2"/>
    </reaction>
</comment>
<protein>
    <recommendedName>
        <fullName evidence="5">non-specific protein-tyrosine kinase</fullName>
        <ecNumber evidence="5">2.7.10.2</ecNumber>
    </recommendedName>
</protein>
<dbReference type="PANTHER" id="PTHR32309">
    <property type="entry name" value="TYROSINE-PROTEIN KINASE"/>
    <property type="match status" value="1"/>
</dbReference>
<evidence type="ECO:0000256" key="2">
    <source>
        <dbReference type="ARBA" id="ARBA00006683"/>
    </source>
</evidence>
<keyword evidence="8" id="KW-0808">Transferase</keyword>
<evidence type="ECO:0000256" key="11">
    <source>
        <dbReference type="ARBA" id="ARBA00022777"/>
    </source>
</evidence>
<evidence type="ECO:0000256" key="9">
    <source>
        <dbReference type="ARBA" id="ARBA00022692"/>
    </source>
</evidence>
<comment type="similarity">
    <text evidence="2">Belongs to the CpsC/CapA family.</text>
</comment>
<accession>A0A6L4WZY8</accession>
<dbReference type="InterPro" id="IPR003856">
    <property type="entry name" value="LPS_length_determ_N"/>
</dbReference>
<dbReference type="EC" id="2.7.10.2" evidence="5"/>
<evidence type="ECO:0000256" key="7">
    <source>
        <dbReference type="ARBA" id="ARBA00022519"/>
    </source>
</evidence>
<feature type="domain" description="AAA" evidence="19">
    <location>
        <begin position="280"/>
        <end position="397"/>
    </location>
</feature>
<evidence type="ECO:0000256" key="16">
    <source>
        <dbReference type="ARBA" id="ARBA00051245"/>
    </source>
</evidence>
<dbReference type="InterPro" id="IPR005702">
    <property type="entry name" value="Wzc-like_C"/>
</dbReference>
<dbReference type="GO" id="GO:0005524">
    <property type="term" value="F:ATP binding"/>
    <property type="evidence" value="ECO:0007669"/>
    <property type="project" value="UniProtKB-KW"/>
</dbReference>
<keyword evidence="9 17" id="KW-0812">Transmembrane</keyword>
<evidence type="ECO:0000256" key="8">
    <source>
        <dbReference type="ARBA" id="ARBA00022679"/>
    </source>
</evidence>
<dbReference type="Pfam" id="PF02706">
    <property type="entry name" value="Wzz"/>
    <property type="match status" value="1"/>
</dbReference>
<dbReference type="PANTHER" id="PTHR32309:SF13">
    <property type="entry name" value="FERRIC ENTEROBACTIN TRANSPORT PROTEIN FEPE"/>
    <property type="match status" value="1"/>
</dbReference>
<dbReference type="SUPFAM" id="SSF52540">
    <property type="entry name" value="P-loop containing nucleoside triphosphate hydrolases"/>
    <property type="match status" value="1"/>
</dbReference>
<name>A0A6L4WZY8_9BIFI</name>
<evidence type="ECO:0000256" key="14">
    <source>
        <dbReference type="ARBA" id="ARBA00023136"/>
    </source>
</evidence>
<keyword evidence="13 17" id="KW-1133">Transmembrane helix</keyword>
<evidence type="ECO:0000256" key="6">
    <source>
        <dbReference type="ARBA" id="ARBA00022475"/>
    </source>
</evidence>